<dbReference type="EMBL" id="JAIOIV010000058">
    <property type="protein sequence ID" value="MBZ0155962.1"/>
    <property type="molecule type" value="Genomic_DNA"/>
</dbReference>
<gene>
    <name evidence="2" type="ORF">K8I29_07070</name>
</gene>
<reference evidence="2" key="2">
    <citation type="submission" date="2021-08" db="EMBL/GenBank/DDBJ databases">
        <authorList>
            <person name="Dalcin Martins P."/>
        </authorList>
    </citation>
    <scope>NUCLEOTIDE SEQUENCE</scope>
    <source>
        <strain evidence="2">MAG_39</strain>
    </source>
</reference>
<protein>
    <submittedName>
        <fullName evidence="2">Uncharacterized protein</fullName>
    </submittedName>
</protein>
<sequence length="456" mass="50528">MAKEIAISFENDSVKVVRASLAKGKVVVRDTRVLQDGELDDFLKAENTHDFTVVCTFKNFYQNIMFVPPAKGKLLDGVVEAQIRKASPDLKEFSFLYSVLGETQQEGRKGLSVFVYAVSDEELRKIIVRFDAHGKTIKYLFPDILSLSTVVPAGEGLSDEPLLCVSGAGENKMLFLVKQGKLLFARDVQSLDSGITDFDVQNINMTINYCRQSLRLMPARVILMGEVAHAYEANMSLLCPVAGLSHPPGIVASDEVIDTFLRPLSALLSAKTIEWGNLLPGHYRRFLLHKKAFLYGALLFLFLSLAGGLHLKAKMTDISALKGEISGIRAEIRQRETVRSQYDEERSEWERLLPLARSLESAYAAADMQKALVALSALGGPSLKRVHIRALELSSEAGSVRMQIRGDIAGEGYVETQQMYQQTVEEIRKMKGSEVTASTLDLKGKGFQIQVRYSGK</sequence>
<name>A0A953J9S0_9BACT</name>
<reference evidence="2" key="1">
    <citation type="journal article" date="2021" name="bioRxiv">
        <title>Unraveling nitrogen, sulfur and carbon metabolic pathways and microbial community transcriptional responses to substrate deprivation and toxicity stresses in a bioreactor mimicking anoxic brackish coastal sediment conditions.</title>
        <authorList>
            <person name="Martins P.D."/>
            <person name="Echeveste M.J."/>
            <person name="Arshad A."/>
            <person name="Kurth J."/>
            <person name="Ouboter H."/>
            <person name="Jetten M.S.M."/>
            <person name="Welte C.U."/>
        </authorList>
    </citation>
    <scope>NUCLEOTIDE SEQUENCE</scope>
    <source>
        <strain evidence="2">MAG_39</strain>
    </source>
</reference>
<dbReference type="AlphaFoldDB" id="A0A953J9S0"/>
<keyword evidence="1" id="KW-0472">Membrane</keyword>
<evidence type="ECO:0000256" key="1">
    <source>
        <dbReference type="SAM" id="Phobius"/>
    </source>
</evidence>
<evidence type="ECO:0000313" key="2">
    <source>
        <dbReference type="EMBL" id="MBZ0155962.1"/>
    </source>
</evidence>
<accession>A0A953J9S0</accession>
<keyword evidence="1" id="KW-1133">Transmembrane helix</keyword>
<evidence type="ECO:0000313" key="3">
    <source>
        <dbReference type="Proteomes" id="UP000705867"/>
    </source>
</evidence>
<comment type="caution">
    <text evidence="2">The sequence shown here is derived from an EMBL/GenBank/DDBJ whole genome shotgun (WGS) entry which is preliminary data.</text>
</comment>
<feature type="transmembrane region" description="Helical" evidence="1">
    <location>
        <begin position="292"/>
        <end position="311"/>
    </location>
</feature>
<proteinExistence type="predicted"/>
<organism evidence="2 3">
    <name type="scientific">Candidatus Nitrobium versatile</name>
    <dbReference type="NCBI Taxonomy" id="2884831"/>
    <lineage>
        <taxon>Bacteria</taxon>
        <taxon>Pseudomonadati</taxon>
        <taxon>Nitrospirota</taxon>
        <taxon>Nitrospiria</taxon>
        <taxon>Nitrospirales</taxon>
        <taxon>Nitrospiraceae</taxon>
        <taxon>Candidatus Nitrobium</taxon>
    </lineage>
</organism>
<dbReference type="Proteomes" id="UP000705867">
    <property type="component" value="Unassembled WGS sequence"/>
</dbReference>
<keyword evidence="1" id="KW-0812">Transmembrane</keyword>